<dbReference type="Pfam" id="PF22932">
    <property type="entry name" value="Ubiq_DUF_assoc"/>
    <property type="match status" value="2"/>
</dbReference>
<reference evidence="3" key="1">
    <citation type="submission" date="2018-08" db="EMBL/GenBank/DDBJ databases">
        <authorList>
            <person name="Rossello M."/>
        </authorList>
    </citation>
    <scope>NUCLEOTIDE SEQUENCE [LARGE SCALE GENOMIC DNA]</scope>
    <source>
        <strain evidence="3">cv. Chinese Spring</strain>
    </source>
</reference>
<dbReference type="PANTHER" id="PTHR31205:SF82">
    <property type="entry name" value="DUF569 DOMAIN-CONTAINING PROTEIN"/>
    <property type="match status" value="1"/>
</dbReference>
<dbReference type="OrthoDB" id="617902at2759"/>
<proteinExistence type="predicted"/>
<dbReference type="InterPro" id="IPR007679">
    <property type="entry name" value="DUF569"/>
</dbReference>
<feature type="domain" description="DUF569" evidence="2">
    <location>
        <begin position="467"/>
        <end position="548"/>
    </location>
</feature>
<dbReference type="Gramene" id="TraesCLE_scaffold_044290_01G000100.1">
    <property type="protein sequence ID" value="TraesCLE_scaffold_044290_01G000100.1"/>
    <property type="gene ID" value="TraesCLE_scaffold_044290_01G000100"/>
</dbReference>
<accession>A0A3B6TE86</accession>
<dbReference type="Gramene" id="TraesCS7D02G112200.1">
    <property type="protein sequence ID" value="TraesCS7D02G112200.1"/>
    <property type="gene ID" value="TraesCS7D02G112200"/>
</dbReference>
<dbReference type="PANTHER" id="PTHR31205">
    <property type="entry name" value="ACTIN CROSS-LINKING PROTEIN (DUF569)"/>
    <property type="match status" value="1"/>
</dbReference>
<protein>
    <recommendedName>
        <fullName evidence="5">DUF569 domain-containing protein</fullName>
    </recommendedName>
</protein>
<keyword evidence="4" id="KW-1185">Reference proteome</keyword>
<dbReference type="AlphaFoldDB" id="A0A3B6TE86"/>
<evidence type="ECO:0000313" key="4">
    <source>
        <dbReference type="Proteomes" id="UP000019116"/>
    </source>
</evidence>
<dbReference type="CDD" id="cd23340">
    <property type="entry name" value="beta-trefoil_FSCN_ACP-like"/>
    <property type="match status" value="2"/>
</dbReference>
<dbReference type="PaxDb" id="4565-Traes_7DS_BF7BB3AB9.1"/>
<dbReference type="Gramene" id="TraesCS7D03G0251200.1">
    <property type="protein sequence ID" value="TraesCS7D03G0251200.1.CDS"/>
    <property type="gene ID" value="TraesCS7D03G0251200"/>
</dbReference>
<dbReference type="Pfam" id="PF04601">
    <property type="entry name" value="DUF569"/>
    <property type="match status" value="2"/>
</dbReference>
<organism evidence="3">
    <name type="scientific">Triticum aestivum</name>
    <name type="common">Wheat</name>
    <dbReference type="NCBI Taxonomy" id="4565"/>
    <lineage>
        <taxon>Eukaryota</taxon>
        <taxon>Viridiplantae</taxon>
        <taxon>Streptophyta</taxon>
        <taxon>Embryophyta</taxon>
        <taxon>Tracheophyta</taxon>
        <taxon>Spermatophyta</taxon>
        <taxon>Magnoliopsida</taxon>
        <taxon>Liliopsida</taxon>
        <taxon>Poales</taxon>
        <taxon>Poaceae</taxon>
        <taxon>BOP clade</taxon>
        <taxon>Pooideae</taxon>
        <taxon>Triticodae</taxon>
        <taxon>Triticeae</taxon>
        <taxon>Triticinae</taxon>
        <taxon>Triticum</taxon>
    </lineage>
</organism>
<evidence type="ECO:0000313" key="3">
    <source>
        <dbReference type="EnsemblPlants" id="TraesCS7D02G112200.1"/>
    </source>
</evidence>
<feature type="domain" description="DUF569" evidence="1">
    <location>
        <begin position="284"/>
        <end position="424"/>
    </location>
</feature>
<dbReference type="Gramene" id="TraesCAD_scaffold_061467_01G000600.1">
    <property type="protein sequence ID" value="TraesCAD_scaffold_061467_01G000600.1"/>
    <property type="gene ID" value="TraesCAD_scaffold_061467_01G000600"/>
</dbReference>
<dbReference type="OMA" id="QRGCEVE"/>
<dbReference type="STRING" id="4565.A0A3B6TE86"/>
<feature type="domain" description="DUF569" evidence="1">
    <location>
        <begin position="1"/>
        <end position="76"/>
    </location>
</feature>
<sequence length="565" mass="63837">MEHLQDGHHVRLRSHVYGTYLHADEDGHGVSHRGRRASMNAAWVVHVYQPPEAFVPYLRLHSAAYGRYLAATNVQAPRGLHVEQRGCEVEPIPWRAIRTESGDEVYLEHFYRGCLRADWNTDVSVDNDDPDNPNSPTMHWVVEPIPATRRIPPAWLHPSFNQDESLSREITYVWPNVEGALVNHNVFVFRGRSVFQLRHELARRLVVDVSHLAMCLPTRYGRFFPLVVDLPRNQQALIVVVDFAGTPAHAALRLRSLLLFSPSPERQETKNLLFSAAVERTRPMEQFHHGHHVRLRSSELGTYLHADEDGHGVSLHHRRASMKAAWAVHVYQPPEAFVPYLLLHSAAYGRYLAATDEPAPQGHHGRRVEQRNYDHPEVDAQGMIWLAVLTASGDKVFLRNFNGGCLRANGRYRPWNNGASVDDVDVNDIGNLSTMMHWVVEDIPAREIMPLLPRPAWLTLPAVISPSRVIVYVWLDADGTVLSEGSFSFSGRSVFRLRSELARWLADNGIAIVDAPDLVMCLPTRDGRIFPLVVDLPRSLQPLHIIVVIVGTPAHEALRYADVDA</sequence>
<evidence type="ECO:0000259" key="2">
    <source>
        <dbReference type="Pfam" id="PF22932"/>
    </source>
</evidence>
<dbReference type="Gramene" id="TraesWEE_scaffold_102997_01G000600.1">
    <property type="protein sequence ID" value="TraesWEE_scaffold_102997_01G000600.1"/>
    <property type="gene ID" value="TraesWEE_scaffold_102997_01G000600"/>
</dbReference>
<dbReference type="Proteomes" id="UP000019116">
    <property type="component" value="Chromosome 7D"/>
</dbReference>
<dbReference type="Gramene" id="TraesROB_scaffold_057878_01G000100.1">
    <property type="protein sequence ID" value="TraesROB_scaffold_057878_01G000100.1"/>
    <property type="gene ID" value="TraesROB_scaffold_057878_01G000100"/>
</dbReference>
<reference evidence="3" key="2">
    <citation type="submission" date="2018-10" db="UniProtKB">
        <authorList>
            <consortium name="EnsemblPlants"/>
        </authorList>
    </citation>
    <scope>IDENTIFICATION</scope>
</reference>
<dbReference type="InterPro" id="IPR054726">
    <property type="entry name" value="Ubiq_DUF569-assoc"/>
</dbReference>
<dbReference type="SUPFAM" id="SSF50405">
    <property type="entry name" value="Actin-crosslinking proteins"/>
    <property type="match status" value="2"/>
</dbReference>
<dbReference type="EnsemblPlants" id="TraesCS7D02G112200.1">
    <property type="protein sequence ID" value="TraesCS7D02G112200.1"/>
    <property type="gene ID" value="TraesCS7D02G112200"/>
</dbReference>
<dbReference type="InterPro" id="IPR008999">
    <property type="entry name" value="Actin-crosslinking"/>
</dbReference>
<name>A0A3B6TE86_WHEAT</name>
<evidence type="ECO:0000259" key="1">
    <source>
        <dbReference type="Pfam" id="PF04601"/>
    </source>
</evidence>
<feature type="domain" description="DUF569" evidence="2">
    <location>
        <begin position="167"/>
        <end position="241"/>
    </location>
</feature>
<evidence type="ECO:0008006" key="5">
    <source>
        <dbReference type="Google" id="ProtNLM"/>
    </source>
</evidence>